<dbReference type="OrthoDB" id="73875at2759"/>
<evidence type="ECO:0000259" key="16">
    <source>
        <dbReference type="PROSITE" id="PS51910"/>
    </source>
</evidence>
<dbReference type="Gene3D" id="3.30.60.10">
    <property type="entry name" value="Endochitinase-like"/>
    <property type="match status" value="1"/>
</dbReference>
<keyword evidence="8" id="KW-0146">Chitin degradation</keyword>
<protein>
    <recommendedName>
        <fullName evidence="4">chitinase</fullName>
        <ecNumber evidence="4">3.2.1.14</ecNumber>
    </recommendedName>
</protein>
<dbReference type="GO" id="GO:0006032">
    <property type="term" value="P:chitin catabolic process"/>
    <property type="evidence" value="ECO:0007669"/>
    <property type="project" value="UniProtKB-KW"/>
</dbReference>
<comment type="caution">
    <text evidence="17">The sequence shown here is derived from an EMBL/GenBank/DDBJ whole genome shotgun (WGS) entry which is preliminary data.</text>
</comment>
<organism evidence="17 18">
    <name type="scientific">Dactylonectria estremocensis</name>
    <dbReference type="NCBI Taxonomy" id="1079267"/>
    <lineage>
        <taxon>Eukaryota</taxon>
        <taxon>Fungi</taxon>
        <taxon>Dikarya</taxon>
        <taxon>Ascomycota</taxon>
        <taxon>Pezizomycotina</taxon>
        <taxon>Sordariomycetes</taxon>
        <taxon>Hypocreomycetidae</taxon>
        <taxon>Hypocreales</taxon>
        <taxon>Nectriaceae</taxon>
        <taxon>Dactylonectria</taxon>
    </lineage>
</organism>
<evidence type="ECO:0000313" key="18">
    <source>
        <dbReference type="Proteomes" id="UP000717696"/>
    </source>
</evidence>
<evidence type="ECO:0000256" key="3">
    <source>
        <dbReference type="ARBA" id="ARBA00008682"/>
    </source>
</evidence>
<dbReference type="PANTHER" id="PTHR11177">
    <property type="entry name" value="CHITINASE"/>
    <property type="match status" value="1"/>
</dbReference>
<evidence type="ECO:0000256" key="9">
    <source>
        <dbReference type="ARBA" id="ARBA00023277"/>
    </source>
</evidence>
<proteinExistence type="inferred from homology"/>
<accession>A0A9P9E469</accession>
<comment type="subcellular location">
    <subcellularLocation>
        <location evidence="2">Secreted</location>
    </subcellularLocation>
</comment>
<keyword evidence="14" id="KW-0732">Signal</keyword>
<dbReference type="GO" id="GO:0000272">
    <property type="term" value="P:polysaccharide catabolic process"/>
    <property type="evidence" value="ECO:0007669"/>
    <property type="project" value="UniProtKB-KW"/>
</dbReference>
<feature type="signal peptide" evidence="14">
    <location>
        <begin position="1"/>
        <end position="19"/>
    </location>
</feature>
<keyword evidence="12" id="KW-1015">Disulfide bond</keyword>
<comment type="caution">
    <text evidence="12">Lacks conserved residue(s) required for the propagation of feature annotation.</text>
</comment>
<evidence type="ECO:0000256" key="6">
    <source>
        <dbReference type="ARBA" id="ARBA00022669"/>
    </source>
</evidence>
<evidence type="ECO:0000256" key="12">
    <source>
        <dbReference type="PROSITE-ProRule" id="PRU00261"/>
    </source>
</evidence>
<dbReference type="SUPFAM" id="SSF54556">
    <property type="entry name" value="Chitinase insertion domain"/>
    <property type="match status" value="1"/>
</dbReference>
<dbReference type="InterPro" id="IPR001223">
    <property type="entry name" value="Glyco_hydro18_cat"/>
</dbReference>
<dbReference type="PROSITE" id="PS00026">
    <property type="entry name" value="CHIT_BIND_I_1"/>
    <property type="match status" value="1"/>
</dbReference>
<feature type="domain" description="GH18" evidence="16">
    <location>
        <begin position="114"/>
        <end position="501"/>
    </location>
</feature>
<dbReference type="EC" id="3.2.1.14" evidence="4"/>
<dbReference type="InterPro" id="IPR017853">
    <property type="entry name" value="GH"/>
</dbReference>
<dbReference type="PANTHER" id="PTHR11177:SF333">
    <property type="entry name" value="CHITINASE"/>
    <property type="match status" value="1"/>
</dbReference>
<comment type="catalytic activity">
    <reaction evidence="1">
        <text>Random endo-hydrolysis of N-acetyl-beta-D-glucosaminide (1-&gt;4)-beta-linkages in chitin and chitodextrins.</text>
        <dbReference type="EC" id="3.2.1.14"/>
    </reaction>
</comment>
<dbReference type="PROSITE" id="PS50941">
    <property type="entry name" value="CHIT_BIND_I_2"/>
    <property type="match status" value="1"/>
</dbReference>
<dbReference type="SMART" id="SM00270">
    <property type="entry name" value="ChtBD1"/>
    <property type="match status" value="2"/>
</dbReference>
<evidence type="ECO:0000256" key="10">
    <source>
        <dbReference type="ARBA" id="ARBA00023295"/>
    </source>
</evidence>
<dbReference type="GO" id="GO:0005576">
    <property type="term" value="C:extracellular region"/>
    <property type="evidence" value="ECO:0007669"/>
    <property type="project" value="UniProtKB-SubCell"/>
</dbReference>
<dbReference type="SUPFAM" id="SSF57016">
    <property type="entry name" value="Plant lectins/antimicrobial peptides"/>
    <property type="match status" value="1"/>
</dbReference>
<feature type="domain" description="Chitin-binding type-1" evidence="15">
    <location>
        <begin position="55"/>
        <end position="109"/>
    </location>
</feature>
<keyword evidence="18" id="KW-1185">Reference proteome</keyword>
<feature type="chain" id="PRO_5040450994" description="chitinase" evidence="14">
    <location>
        <begin position="20"/>
        <end position="1288"/>
    </location>
</feature>
<dbReference type="Gene3D" id="3.10.50.10">
    <property type="match status" value="1"/>
</dbReference>
<dbReference type="GO" id="GO:0008061">
    <property type="term" value="F:chitin binding"/>
    <property type="evidence" value="ECO:0007669"/>
    <property type="project" value="UniProtKB-UniRule"/>
</dbReference>
<evidence type="ECO:0000256" key="4">
    <source>
        <dbReference type="ARBA" id="ARBA00012729"/>
    </source>
</evidence>
<keyword evidence="10 13" id="KW-0326">Glycosidase</keyword>
<dbReference type="InterPro" id="IPR050314">
    <property type="entry name" value="Glycosyl_Hydrlase_18"/>
</dbReference>
<sequence length="1288" mass="143984">MHFRIWFFCLLLLCLCVAAADDDSTCSATKACKNGCCNKSGNCGFGPDYCGTTCRSDCGRKSECNPGFDAKWAAREKCPLNVCCSKHGYCGTTRDFCGTKKVTRRICDKDNGVPRVVGYFEGWAQNRPCEAFWPEQIPIGLYTHINFAFATINPLTYLVHAVEDADIKIYKRLMALKKKDPELKIYLALGGWTFNDPGSTNTTFSNLAASVPRQKMFMNSLMSFMSIHGFDGLDLDWEYPQAKDRAGREADFANFPKFMTSLKKMMDGGDKGLTITLPASYWYLQHFDIKKLVSRLLSSYGRSTEIGPRKNQSPSLTSLKGRLTTPFNRSYDLHGAWDQKVNWTEPYLNAHTNLTEIDLALDLLWRNDIQPSKVVMGLGFYGRAFTAASASCMKPGCLFKAPGVEGKCSREKGILLNSEIDAVIKERNLKPELYKAEAVKVAKWGNQWVSYDDEETLKLKTEFAQSRCLGGVMVWAISHDTKDAKYNKALAKAVNREVTSGSIGDNEKASDISKIPNEQCRWTNCKEECPKGWVNVARSDSGARTKKDEKMWDETGCGGDGHHSFCCPGKQKQPTCGWYGFGNGKCGKGSCPSNMVEIGSNQMYCNKKQSYQSACCTTDVKSMKVYGTCEWGAYPDCDGQEKCPNPSGDSSKNYLWAGSSSGSGGGRCNDKKNNLGLGVPGTQLRKFCCNVANPNLRFTDCQWFKDVGPSPDSSPNGFCRNGCPADRVRVAIDTDAAVCKTGLGGMARCCKTRFNDEFEVENPKLDAYRSAMKEWIDAPTCPNPASIFSRRSDDLVGDVVANASSLTDVELAPRDDVKVKDITAQLLLTYILAKIGSENMLEEMGRIWDDYMEENFHYLTRREIKAFLGITPQWELDGPEETARRILCSPHTYNARVAAIQGMNGGGQAKWINCTYSVCDEKGVCGDEADVTKRHHALLPGRSTPLSSHHHHWLHFRQVTRPELVELVPVDLDGNTANIEYEISAHNRPAMLAASLPSLKTTAEFLNPDDCSDWRLKPGGGIWNSARTGFQTEHPVDKSIMKLFFENMATGFLHSGAKSRFGPVPIEFFEEILRLGEDGDPEDWPQIPGNPNFDSTNLFTRIMECLGSQTNDVNFIVTTGELNWAKGQLMQRNNPISDSSRPHKIKDKPKHVLGVLRASISMFTYMNSKDGPNVVEKIGVILNDIMQQMMYAEVIWAEAHPDIDIKLGLFFLEWLRDYYGAVTTNAKSFLKKTIREMEAHWKDQKGETRDEVMETVEFLERRVDTLRIRTDWVLPDFLPEEDVEMGGT</sequence>
<keyword evidence="5" id="KW-0964">Secreted</keyword>
<evidence type="ECO:0000256" key="14">
    <source>
        <dbReference type="SAM" id="SignalP"/>
    </source>
</evidence>
<dbReference type="Pfam" id="PF00187">
    <property type="entry name" value="Chitin_bind_1"/>
    <property type="match status" value="1"/>
</dbReference>
<dbReference type="GO" id="GO:0008843">
    <property type="term" value="F:endochitinase activity"/>
    <property type="evidence" value="ECO:0007669"/>
    <property type="project" value="UniProtKB-EC"/>
</dbReference>
<dbReference type="PROSITE" id="PS01095">
    <property type="entry name" value="GH18_1"/>
    <property type="match status" value="1"/>
</dbReference>
<evidence type="ECO:0000313" key="17">
    <source>
        <dbReference type="EMBL" id="KAH7129656.1"/>
    </source>
</evidence>
<keyword evidence="7 13" id="KW-0378">Hydrolase</keyword>
<keyword evidence="9" id="KW-0119">Carbohydrate metabolism</keyword>
<evidence type="ECO:0000256" key="2">
    <source>
        <dbReference type="ARBA" id="ARBA00004613"/>
    </source>
</evidence>
<dbReference type="InterPro" id="IPR001002">
    <property type="entry name" value="Chitin-bd_1"/>
</dbReference>
<feature type="disulfide bond" evidence="12">
    <location>
        <begin position="83"/>
        <end position="97"/>
    </location>
</feature>
<name>A0A9P9E469_9HYPO</name>
<dbReference type="InterPro" id="IPR036861">
    <property type="entry name" value="Endochitinase-like_sf"/>
</dbReference>
<reference evidence="17" key="1">
    <citation type="journal article" date="2021" name="Nat. Commun.">
        <title>Genetic determinants of endophytism in the Arabidopsis root mycobiome.</title>
        <authorList>
            <person name="Mesny F."/>
            <person name="Miyauchi S."/>
            <person name="Thiergart T."/>
            <person name="Pickel B."/>
            <person name="Atanasova L."/>
            <person name="Karlsson M."/>
            <person name="Huettel B."/>
            <person name="Barry K.W."/>
            <person name="Haridas S."/>
            <person name="Chen C."/>
            <person name="Bauer D."/>
            <person name="Andreopoulos W."/>
            <person name="Pangilinan J."/>
            <person name="LaButti K."/>
            <person name="Riley R."/>
            <person name="Lipzen A."/>
            <person name="Clum A."/>
            <person name="Drula E."/>
            <person name="Henrissat B."/>
            <person name="Kohler A."/>
            <person name="Grigoriev I.V."/>
            <person name="Martin F.M."/>
            <person name="Hacquard S."/>
        </authorList>
    </citation>
    <scope>NUCLEOTIDE SEQUENCE</scope>
    <source>
        <strain evidence="17">MPI-CAGE-AT-0021</strain>
    </source>
</reference>
<dbReference type="CDD" id="cd00035">
    <property type="entry name" value="ChtBD1"/>
    <property type="match status" value="1"/>
</dbReference>
<dbReference type="InterPro" id="IPR018371">
    <property type="entry name" value="Chitin-binding_1_CS"/>
</dbReference>
<dbReference type="InterPro" id="IPR011583">
    <property type="entry name" value="Chitinase_II/V-like_cat"/>
</dbReference>
<evidence type="ECO:0000256" key="13">
    <source>
        <dbReference type="RuleBase" id="RU000489"/>
    </source>
</evidence>
<dbReference type="Pfam" id="PF00704">
    <property type="entry name" value="Glyco_hydro_18"/>
    <property type="match status" value="1"/>
</dbReference>
<evidence type="ECO:0000256" key="11">
    <source>
        <dbReference type="ARBA" id="ARBA00023326"/>
    </source>
</evidence>
<keyword evidence="6 12" id="KW-0147">Chitin-binding</keyword>
<gene>
    <name evidence="17" type="ORF">B0J13DRAFT_645714</name>
</gene>
<dbReference type="Gene3D" id="3.20.20.80">
    <property type="entry name" value="Glycosidases"/>
    <property type="match status" value="1"/>
</dbReference>
<evidence type="ECO:0000259" key="15">
    <source>
        <dbReference type="PROSITE" id="PS50941"/>
    </source>
</evidence>
<keyword evidence="11" id="KW-0624">Polysaccharide degradation</keyword>
<evidence type="ECO:0000256" key="8">
    <source>
        <dbReference type="ARBA" id="ARBA00023024"/>
    </source>
</evidence>
<dbReference type="SUPFAM" id="SSF51445">
    <property type="entry name" value="(Trans)glycosidases"/>
    <property type="match status" value="1"/>
</dbReference>
<dbReference type="Proteomes" id="UP000717696">
    <property type="component" value="Unassembled WGS sequence"/>
</dbReference>
<evidence type="ECO:0000256" key="7">
    <source>
        <dbReference type="ARBA" id="ARBA00022801"/>
    </source>
</evidence>
<feature type="disulfide bond" evidence="12">
    <location>
        <begin position="78"/>
        <end position="90"/>
    </location>
</feature>
<comment type="similarity">
    <text evidence="3">Belongs to the glycosyl hydrolase 18 family. Chitinase class V subfamily.</text>
</comment>
<dbReference type="PROSITE" id="PS51910">
    <property type="entry name" value="GH18_2"/>
    <property type="match status" value="1"/>
</dbReference>
<evidence type="ECO:0000256" key="5">
    <source>
        <dbReference type="ARBA" id="ARBA00022525"/>
    </source>
</evidence>
<dbReference type="InterPro" id="IPR001579">
    <property type="entry name" value="Glyco_hydro_18_chit_AS"/>
</dbReference>
<dbReference type="InterPro" id="IPR029070">
    <property type="entry name" value="Chitinase_insertion_sf"/>
</dbReference>
<evidence type="ECO:0000256" key="1">
    <source>
        <dbReference type="ARBA" id="ARBA00000822"/>
    </source>
</evidence>
<dbReference type="EMBL" id="JAGMUU010000021">
    <property type="protein sequence ID" value="KAH7129656.1"/>
    <property type="molecule type" value="Genomic_DNA"/>
</dbReference>
<dbReference type="SMART" id="SM00636">
    <property type="entry name" value="Glyco_18"/>
    <property type="match status" value="1"/>
</dbReference>